<dbReference type="PANTHER" id="PTHR37984">
    <property type="entry name" value="PROTEIN CBG26694"/>
    <property type="match status" value="1"/>
</dbReference>
<dbReference type="AlphaFoldDB" id="A0A553PSM3"/>
<dbReference type="GO" id="GO:0003676">
    <property type="term" value="F:nucleic acid binding"/>
    <property type="evidence" value="ECO:0007669"/>
    <property type="project" value="InterPro"/>
</dbReference>
<gene>
    <name evidence="4" type="ORF">TCAL_16763</name>
</gene>
<reference evidence="4 5" key="1">
    <citation type="journal article" date="2018" name="Nat. Ecol. Evol.">
        <title>Genomic signatures of mitonuclear coevolution across populations of Tigriopus californicus.</title>
        <authorList>
            <person name="Barreto F.S."/>
            <person name="Watson E.T."/>
            <person name="Lima T.G."/>
            <person name="Willett C.S."/>
            <person name="Edmands S."/>
            <person name="Li W."/>
            <person name="Burton R.S."/>
        </authorList>
    </citation>
    <scope>NUCLEOTIDE SEQUENCE [LARGE SCALE GENOMIC DNA]</scope>
    <source>
        <strain evidence="4 5">San Diego</strain>
    </source>
</reference>
<dbReference type="SUPFAM" id="SSF53098">
    <property type="entry name" value="Ribonuclease H-like"/>
    <property type="match status" value="1"/>
</dbReference>
<dbReference type="STRING" id="6832.A0A553PSM3"/>
<evidence type="ECO:0000256" key="1">
    <source>
        <dbReference type="SAM" id="Coils"/>
    </source>
</evidence>
<protein>
    <recommendedName>
        <fullName evidence="3">Integrase catalytic domain-containing protein</fullName>
    </recommendedName>
</protein>
<evidence type="ECO:0000259" key="3">
    <source>
        <dbReference type="PROSITE" id="PS50994"/>
    </source>
</evidence>
<sequence length="344" mass="38365">MTSNGPPPTRSKMSSGDVAQLQAELEQMKVKMTSMAAALERSEKDKLAAAALSKPSLEQPCYPLKPMDISRVAKIAPDAQFRDYKIWELEWLANARLIDAERYSRSQQVAAVLAALGPHAAAVVESVLGINPDDSSTNVQTILKALRSHYRATQSLIVDRFELISRRQKDGMATKNFCFGRSHSVSRRATQDFLKTWGILHRVSSPMFSQSNGLAENAVQSLKAIVKKTKPGDDRLIALMEQRAMPQACGRSAAELFYGRPISTLVPSLHGHLARLSNADMSAAMRKASEGRSDRQRRYDVNSRPLPPLKVDQDVFVQDQRQSCGILKMLFEAYNQYSYFNLVY</sequence>
<evidence type="ECO:0000313" key="4">
    <source>
        <dbReference type="EMBL" id="TRY80664.1"/>
    </source>
</evidence>
<dbReference type="InterPro" id="IPR036397">
    <property type="entry name" value="RNaseH_sf"/>
</dbReference>
<keyword evidence="1" id="KW-0175">Coiled coil</keyword>
<keyword evidence="5" id="KW-1185">Reference proteome</keyword>
<dbReference type="Proteomes" id="UP000318571">
    <property type="component" value="Chromosome 12"/>
</dbReference>
<feature type="compositionally biased region" description="Basic and acidic residues" evidence="2">
    <location>
        <begin position="287"/>
        <end position="301"/>
    </location>
</feature>
<dbReference type="GO" id="GO:0015074">
    <property type="term" value="P:DNA integration"/>
    <property type="evidence" value="ECO:0007669"/>
    <property type="project" value="InterPro"/>
</dbReference>
<dbReference type="InterPro" id="IPR050951">
    <property type="entry name" value="Retrovirus_Pol_polyprotein"/>
</dbReference>
<proteinExistence type="predicted"/>
<dbReference type="InterPro" id="IPR001584">
    <property type="entry name" value="Integrase_cat-core"/>
</dbReference>
<dbReference type="Gene3D" id="3.30.420.10">
    <property type="entry name" value="Ribonuclease H-like superfamily/Ribonuclease H"/>
    <property type="match status" value="1"/>
</dbReference>
<organism evidence="4 5">
    <name type="scientific">Tigriopus californicus</name>
    <name type="common">Marine copepod</name>
    <dbReference type="NCBI Taxonomy" id="6832"/>
    <lineage>
        <taxon>Eukaryota</taxon>
        <taxon>Metazoa</taxon>
        <taxon>Ecdysozoa</taxon>
        <taxon>Arthropoda</taxon>
        <taxon>Crustacea</taxon>
        <taxon>Multicrustacea</taxon>
        <taxon>Hexanauplia</taxon>
        <taxon>Copepoda</taxon>
        <taxon>Harpacticoida</taxon>
        <taxon>Harpacticidae</taxon>
        <taxon>Tigriopus</taxon>
    </lineage>
</organism>
<dbReference type="InterPro" id="IPR012337">
    <property type="entry name" value="RNaseH-like_sf"/>
</dbReference>
<comment type="caution">
    <text evidence="4">The sequence shown here is derived from an EMBL/GenBank/DDBJ whole genome shotgun (WGS) entry which is preliminary data.</text>
</comment>
<name>A0A553PSM3_TIGCA</name>
<evidence type="ECO:0000313" key="5">
    <source>
        <dbReference type="Proteomes" id="UP000318571"/>
    </source>
</evidence>
<feature type="domain" description="Integrase catalytic" evidence="3">
    <location>
        <begin position="73"/>
        <end position="275"/>
    </location>
</feature>
<dbReference type="PANTHER" id="PTHR37984:SF5">
    <property type="entry name" value="PROTEIN NYNRIN-LIKE"/>
    <property type="match status" value="1"/>
</dbReference>
<dbReference type="PROSITE" id="PS50994">
    <property type="entry name" value="INTEGRASE"/>
    <property type="match status" value="1"/>
</dbReference>
<feature type="coiled-coil region" evidence="1">
    <location>
        <begin position="18"/>
        <end position="45"/>
    </location>
</feature>
<accession>A0A553PSM3</accession>
<feature type="region of interest" description="Disordered" evidence="2">
    <location>
        <begin position="284"/>
        <end position="305"/>
    </location>
</feature>
<dbReference type="EMBL" id="VCGU01000001">
    <property type="protein sequence ID" value="TRY80664.1"/>
    <property type="molecule type" value="Genomic_DNA"/>
</dbReference>
<evidence type="ECO:0000256" key="2">
    <source>
        <dbReference type="SAM" id="MobiDB-lite"/>
    </source>
</evidence>